<dbReference type="RefSeq" id="WP_090719827.1">
    <property type="nucleotide sequence ID" value="NZ_CBCSKY010000065.1"/>
</dbReference>
<organism evidence="1 2">
    <name type="scientific">Paenibacillus typhae</name>
    <dbReference type="NCBI Taxonomy" id="1174501"/>
    <lineage>
        <taxon>Bacteria</taxon>
        <taxon>Bacillati</taxon>
        <taxon>Bacillota</taxon>
        <taxon>Bacilli</taxon>
        <taxon>Bacillales</taxon>
        <taxon>Paenibacillaceae</taxon>
        <taxon>Paenibacillus</taxon>
    </lineage>
</organism>
<dbReference type="AlphaFoldDB" id="A0A1G9G1M5"/>
<reference evidence="2" key="1">
    <citation type="submission" date="2016-10" db="EMBL/GenBank/DDBJ databases">
        <authorList>
            <person name="Varghese N."/>
            <person name="Submissions S."/>
        </authorList>
    </citation>
    <scope>NUCLEOTIDE SEQUENCE [LARGE SCALE GENOMIC DNA]</scope>
    <source>
        <strain evidence="2">CGMCC 1.11012</strain>
    </source>
</reference>
<name>A0A1G9G1M5_9BACL</name>
<dbReference type="STRING" id="1174501.SAMN05216192_16233"/>
<proteinExistence type="predicted"/>
<dbReference type="Proteomes" id="UP000199050">
    <property type="component" value="Unassembled WGS sequence"/>
</dbReference>
<protein>
    <recommendedName>
        <fullName evidence="3">DUF2487 family protein</fullName>
    </recommendedName>
</protein>
<evidence type="ECO:0008006" key="3">
    <source>
        <dbReference type="Google" id="ProtNLM"/>
    </source>
</evidence>
<sequence length="144" mass="16146">MIKLKFSEFTEESWNEHGKYFDTCLLPFTGLSGEESPPEAAAVLEKLRDLLELIEKPFRGRIVVYPAIQYATGQNADYFNEVCRKVKSSIFQYVIVASAVPGMSAEDIYESDLVFALSGFGPVCKGPEKSEINEKIHALWQSVT</sequence>
<keyword evidence="2" id="KW-1185">Reference proteome</keyword>
<evidence type="ECO:0000313" key="2">
    <source>
        <dbReference type="Proteomes" id="UP000199050"/>
    </source>
</evidence>
<gene>
    <name evidence="1" type="ORF">SAMN05216192_16233</name>
</gene>
<dbReference type="Pfam" id="PF10673">
    <property type="entry name" value="DUF2487"/>
    <property type="match status" value="1"/>
</dbReference>
<dbReference type="EMBL" id="FNDX01000062">
    <property type="protein sequence ID" value="SDK94536.1"/>
    <property type="molecule type" value="Genomic_DNA"/>
</dbReference>
<dbReference type="OrthoDB" id="2678750at2"/>
<accession>A0A1G9G1M5</accession>
<dbReference type="InterPro" id="IPR019615">
    <property type="entry name" value="DUF2487"/>
</dbReference>
<evidence type="ECO:0000313" key="1">
    <source>
        <dbReference type="EMBL" id="SDK94536.1"/>
    </source>
</evidence>